<dbReference type="InterPro" id="IPR000551">
    <property type="entry name" value="MerR-type_HTH_dom"/>
</dbReference>
<feature type="coiled-coil region" evidence="5">
    <location>
        <begin position="84"/>
        <end position="111"/>
    </location>
</feature>
<protein>
    <submittedName>
        <fullName evidence="7">Transcriptional regulator</fullName>
    </submittedName>
</protein>
<dbReference type="PANTHER" id="PTHR30204">
    <property type="entry name" value="REDOX-CYCLING DRUG-SENSING TRANSCRIPTIONAL ACTIVATOR SOXR"/>
    <property type="match status" value="1"/>
</dbReference>
<reference evidence="7 8" key="1">
    <citation type="journal article" date="2015" name="Genome Announc.">
        <title>Expanding the biotechnology potential of lactobacilli through comparative genomics of 213 strains and associated genera.</title>
        <authorList>
            <person name="Sun Z."/>
            <person name="Harris H.M."/>
            <person name="McCann A."/>
            <person name="Guo C."/>
            <person name="Argimon S."/>
            <person name="Zhang W."/>
            <person name="Yang X."/>
            <person name="Jeffery I.B."/>
            <person name="Cooney J.C."/>
            <person name="Kagawa T.F."/>
            <person name="Liu W."/>
            <person name="Song Y."/>
            <person name="Salvetti E."/>
            <person name="Wrobel A."/>
            <person name="Rasinkangas P."/>
            <person name="Parkhill J."/>
            <person name="Rea M.C."/>
            <person name="O'Sullivan O."/>
            <person name="Ritari J."/>
            <person name="Douillard F.P."/>
            <person name="Paul Ross R."/>
            <person name="Yang R."/>
            <person name="Briner A.E."/>
            <person name="Felis G.E."/>
            <person name="de Vos W.M."/>
            <person name="Barrangou R."/>
            <person name="Klaenhammer T.R."/>
            <person name="Caufield P.W."/>
            <person name="Cui Y."/>
            <person name="Zhang H."/>
            <person name="O'Toole P.W."/>
        </authorList>
    </citation>
    <scope>NUCLEOTIDE SEQUENCE [LARGE SCALE GENOMIC DNA]</scope>
    <source>
        <strain evidence="7 8">DSM 14500</strain>
    </source>
</reference>
<dbReference type="SMART" id="SM00422">
    <property type="entry name" value="HTH_MERR"/>
    <property type="match status" value="1"/>
</dbReference>
<keyword evidence="5" id="KW-0175">Coiled coil</keyword>
<evidence type="ECO:0000256" key="4">
    <source>
        <dbReference type="ARBA" id="ARBA00023163"/>
    </source>
</evidence>
<dbReference type="PATRIC" id="fig|1423770.3.peg.1704"/>
<name>A0A0R1QDQ4_9LACO</name>
<dbReference type="InterPro" id="IPR047057">
    <property type="entry name" value="MerR_fam"/>
</dbReference>
<dbReference type="OrthoDB" id="9814833at2"/>
<dbReference type="PANTHER" id="PTHR30204:SF69">
    <property type="entry name" value="MERR-FAMILY TRANSCRIPTIONAL REGULATOR"/>
    <property type="match status" value="1"/>
</dbReference>
<gene>
    <name evidence="7" type="ORF">FD29_GL001665</name>
</gene>
<dbReference type="InterPro" id="IPR009061">
    <property type="entry name" value="DNA-bd_dom_put_sf"/>
</dbReference>
<keyword evidence="3" id="KW-0238">DNA-binding</keyword>
<evidence type="ECO:0000256" key="5">
    <source>
        <dbReference type="SAM" id="Coils"/>
    </source>
</evidence>
<comment type="caution">
    <text evidence="7">The sequence shown here is derived from an EMBL/GenBank/DDBJ whole genome shotgun (WGS) entry which is preliminary data.</text>
</comment>
<dbReference type="Proteomes" id="UP000050872">
    <property type="component" value="Unassembled WGS sequence"/>
</dbReference>
<evidence type="ECO:0000313" key="7">
    <source>
        <dbReference type="EMBL" id="KRL42641.1"/>
    </source>
</evidence>
<evidence type="ECO:0000256" key="1">
    <source>
        <dbReference type="ARBA" id="ARBA00022491"/>
    </source>
</evidence>
<keyword evidence="4" id="KW-0804">Transcription</keyword>
<dbReference type="AlphaFoldDB" id="A0A0R1QDQ4"/>
<keyword evidence="8" id="KW-1185">Reference proteome</keyword>
<keyword evidence="1" id="KW-0678">Repressor</keyword>
<dbReference type="STRING" id="1423770.FD29_GL001665"/>
<proteinExistence type="predicted"/>
<dbReference type="GO" id="GO:0003677">
    <property type="term" value="F:DNA binding"/>
    <property type="evidence" value="ECO:0007669"/>
    <property type="project" value="UniProtKB-KW"/>
</dbReference>
<organism evidence="7 8">
    <name type="scientific">Companilactobacillus mindensis DSM 14500</name>
    <dbReference type="NCBI Taxonomy" id="1423770"/>
    <lineage>
        <taxon>Bacteria</taxon>
        <taxon>Bacillati</taxon>
        <taxon>Bacillota</taxon>
        <taxon>Bacilli</taxon>
        <taxon>Lactobacillales</taxon>
        <taxon>Lactobacillaceae</taxon>
        <taxon>Companilactobacillus</taxon>
    </lineage>
</organism>
<sequence length="274" mass="31663">MLKISEFAELAHTTRRTLIIYDQKSLFKPSHVNEEGYRFYDYDQLYEISFILALRKLGLSIDEIKQVSSLDKKESPDKLLMNLKSKINDQISDLLKINDQLNQRMTNMAQRSDFHLYQPYVHVNKEAFYWKSINLDDCSPQLIAKTFSVFYDHLDHFTGINGTCSGFLVDLPKIDLELFDHSIFSLIKESSLPVNDELVSTIKRPAGEYIAVDVNSDTDNNAKNVHHGLTVLKKYITDHNLQVTDQLWEINLGEDIRFSNATSAVLRLEMPIKK</sequence>
<dbReference type="SUPFAM" id="SSF46955">
    <property type="entry name" value="Putative DNA-binding domain"/>
    <property type="match status" value="1"/>
</dbReference>
<dbReference type="Gene3D" id="1.10.1660.10">
    <property type="match status" value="1"/>
</dbReference>
<evidence type="ECO:0000256" key="3">
    <source>
        <dbReference type="ARBA" id="ARBA00023125"/>
    </source>
</evidence>
<feature type="domain" description="HTH merR-type" evidence="6">
    <location>
        <begin position="1"/>
        <end position="70"/>
    </location>
</feature>
<dbReference type="RefSeq" id="WP_057888932.1">
    <property type="nucleotide sequence ID" value="NZ_AZEZ01000103.1"/>
</dbReference>
<accession>A0A0R1QDQ4</accession>
<dbReference type="PROSITE" id="PS50937">
    <property type="entry name" value="HTH_MERR_2"/>
    <property type="match status" value="1"/>
</dbReference>
<dbReference type="EMBL" id="AZEZ01000103">
    <property type="protein sequence ID" value="KRL42641.1"/>
    <property type="molecule type" value="Genomic_DNA"/>
</dbReference>
<evidence type="ECO:0000313" key="8">
    <source>
        <dbReference type="Proteomes" id="UP000050872"/>
    </source>
</evidence>
<evidence type="ECO:0000256" key="2">
    <source>
        <dbReference type="ARBA" id="ARBA00023015"/>
    </source>
</evidence>
<dbReference type="Pfam" id="PF13411">
    <property type="entry name" value="MerR_1"/>
    <property type="match status" value="1"/>
</dbReference>
<evidence type="ECO:0000259" key="6">
    <source>
        <dbReference type="PROSITE" id="PS50937"/>
    </source>
</evidence>
<keyword evidence="2" id="KW-0805">Transcription regulation</keyword>
<dbReference type="GO" id="GO:0003700">
    <property type="term" value="F:DNA-binding transcription factor activity"/>
    <property type="evidence" value="ECO:0007669"/>
    <property type="project" value="InterPro"/>
</dbReference>